<dbReference type="AlphaFoldDB" id="A0AAW8R2N9"/>
<name>A0AAW8R2N9_9ALTE</name>
<reference evidence="4 5" key="1">
    <citation type="submission" date="2023-09" db="EMBL/GenBank/DDBJ databases">
        <authorList>
            <person name="Rey-Velasco X."/>
        </authorList>
    </citation>
    <scope>NUCLEOTIDE SEQUENCE [LARGE SCALE GENOMIC DNA]</scope>
    <source>
        <strain evidence="4 5">W409</strain>
    </source>
</reference>
<feature type="signal peptide" evidence="2">
    <location>
        <begin position="1"/>
        <end position="34"/>
    </location>
</feature>
<dbReference type="SUPFAM" id="SSF53474">
    <property type="entry name" value="alpha/beta-Hydrolases"/>
    <property type="match status" value="1"/>
</dbReference>
<evidence type="ECO:0000256" key="1">
    <source>
        <dbReference type="ARBA" id="ARBA00022801"/>
    </source>
</evidence>
<evidence type="ECO:0000256" key="2">
    <source>
        <dbReference type="SAM" id="SignalP"/>
    </source>
</evidence>
<organism evidence="4 5">
    <name type="scientific">Brumicola blandensis</name>
    <dbReference type="NCBI Taxonomy" id="3075611"/>
    <lineage>
        <taxon>Bacteria</taxon>
        <taxon>Pseudomonadati</taxon>
        <taxon>Pseudomonadota</taxon>
        <taxon>Gammaproteobacteria</taxon>
        <taxon>Alteromonadales</taxon>
        <taxon>Alteromonadaceae</taxon>
        <taxon>Brumicola</taxon>
    </lineage>
</organism>
<feature type="chain" id="PRO_5043790717" evidence="2">
    <location>
        <begin position="35"/>
        <end position="304"/>
    </location>
</feature>
<accession>A0AAW8R2N9</accession>
<gene>
    <name evidence="4" type="ORF">RM544_08570</name>
</gene>
<evidence type="ECO:0000259" key="3">
    <source>
        <dbReference type="Pfam" id="PF20434"/>
    </source>
</evidence>
<evidence type="ECO:0000313" key="5">
    <source>
        <dbReference type="Proteomes" id="UP001249020"/>
    </source>
</evidence>
<dbReference type="InterPro" id="IPR049492">
    <property type="entry name" value="BD-FAE-like_dom"/>
</dbReference>
<dbReference type="PANTHER" id="PTHR48081:SF33">
    <property type="entry name" value="KYNURENINE FORMAMIDASE"/>
    <property type="match status" value="1"/>
</dbReference>
<proteinExistence type="predicted"/>
<evidence type="ECO:0000313" key="4">
    <source>
        <dbReference type="EMBL" id="MDT0582592.1"/>
    </source>
</evidence>
<dbReference type="PANTHER" id="PTHR48081">
    <property type="entry name" value="AB HYDROLASE SUPERFAMILY PROTEIN C4A8.06C"/>
    <property type="match status" value="1"/>
</dbReference>
<dbReference type="InterPro" id="IPR050300">
    <property type="entry name" value="GDXG_lipolytic_enzyme"/>
</dbReference>
<dbReference type="Gene3D" id="3.40.50.1820">
    <property type="entry name" value="alpha/beta hydrolase"/>
    <property type="match status" value="1"/>
</dbReference>
<dbReference type="RefSeq" id="WP_311361375.1">
    <property type="nucleotide sequence ID" value="NZ_JAVRIE010000003.1"/>
</dbReference>
<sequence>MQTQFQNIWPVKQTIINSLFMALSMVIFSSHSQAQQTELIDFPSAEKNTPYKLVSALSFREPDQTHKYGSEHADQYAAFWSPPERSSKPVIVFIHGGCWLSAFDIKHSYALATALSQQGYPVWSMEYRRAGNGGEWPVALGDLSAGLKALGTLNGQGYNTKNIHIIGHSAGGHLAAMLGAKLEDALPEEVERVDIVGLAGIMNVIDYANGSNSCQSATPSFLSGLPAESVQNYYLANPQNYQLSGEELRSFILLQGTQDSIVPPSQAKHVRAKTVMLEGVGHFDWIHPGSYAFKQLLTTLESLR</sequence>
<comment type="caution">
    <text evidence="4">The sequence shown here is derived from an EMBL/GenBank/DDBJ whole genome shotgun (WGS) entry which is preliminary data.</text>
</comment>
<keyword evidence="1 4" id="KW-0378">Hydrolase</keyword>
<dbReference type="Pfam" id="PF20434">
    <property type="entry name" value="BD-FAE"/>
    <property type="match status" value="1"/>
</dbReference>
<dbReference type="Proteomes" id="UP001249020">
    <property type="component" value="Unassembled WGS sequence"/>
</dbReference>
<dbReference type="GO" id="GO:0016787">
    <property type="term" value="F:hydrolase activity"/>
    <property type="evidence" value="ECO:0007669"/>
    <property type="project" value="UniProtKB-KW"/>
</dbReference>
<dbReference type="EMBL" id="JAVRIE010000003">
    <property type="protein sequence ID" value="MDT0582592.1"/>
    <property type="molecule type" value="Genomic_DNA"/>
</dbReference>
<keyword evidence="5" id="KW-1185">Reference proteome</keyword>
<feature type="domain" description="BD-FAE-like" evidence="3">
    <location>
        <begin position="82"/>
        <end position="272"/>
    </location>
</feature>
<protein>
    <submittedName>
        <fullName evidence="4">Alpha/beta hydrolase</fullName>
    </submittedName>
</protein>
<keyword evidence="2" id="KW-0732">Signal</keyword>
<dbReference type="InterPro" id="IPR029058">
    <property type="entry name" value="AB_hydrolase_fold"/>
</dbReference>